<dbReference type="Proteomes" id="UP000887565">
    <property type="component" value="Unplaced"/>
</dbReference>
<organism evidence="1 2">
    <name type="scientific">Romanomermis culicivorax</name>
    <name type="common">Nematode worm</name>
    <dbReference type="NCBI Taxonomy" id="13658"/>
    <lineage>
        <taxon>Eukaryota</taxon>
        <taxon>Metazoa</taxon>
        <taxon>Ecdysozoa</taxon>
        <taxon>Nematoda</taxon>
        <taxon>Enoplea</taxon>
        <taxon>Dorylaimia</taxon>
        <taxon>Mermithida</taxon>
        <taxon>Mermithoidea</taxon>
        <taxon>Mermithidae</taxon>
        <taxon>Romanomermis</taxon>
    </lineage>
</organism>
<sequence length="87" mass="10156">MKIRFKNSPGRANVTFKDPKNIGSKAKEQFVASETILYLLDIWSAKIRNIFTIMLRNLYKNKKQNFKKTQNAFRTAEIIAKKDDCDV</sequence>
<dbReference type="AlphaFoldDB" id="A0A915JJR3"/>
<accession>A0A915JJR3</accession>
<evidence type="ECO:0000313" key="2">
    <source>
        <dbReference type="WBParaSite" id="nRc.2.0.1.t26301-RA"/>
    </source>
</evidence>
<protein>
    <submittedName>
        <fullName evidence="2">Uncharacterized protein</fullName>
    </submittedName>
</protein>
<dbReference type="WBParaSite" id="nRc.2.0.1.t26301-RA">
    <property type="protein sequence ID" value="nRc.2.0.1.t26301-RA"/>
    <property type="gene ID" value="nRc.2.0.1.g26301"/>
</dbReference>
<reference evidence="2" key="1">
    <citation type="submission" date="2022-11" db="UniProtKB">
        <authorList>
            <consortium name="WormBaseParasite"/>
        </authorList>
    </citation>
    <scope>IDENTIFICATION</scope>
</reference>
<evidence type="ECO:0000313" key="1">
    <source>
        <dbReference type="Proteomes" id="UP000887565"/>
    </source>
</evidence>
<proteinExistence type="predicted"/>
<keyword evidence="1" id="KW-1185">Reference proteome</keyword>
<name>A0A915JJR3_ROMCU</name>